<accession>A0ABD0K941</accession>
<evidence type="ECO:0000313" key="2">
    <source>
        <dbReference type="Proteomes" id="UP001519460"/>
    </source>
</evidence>
<reference evidence="1 2" key="1">
    <citation type="journal article" date="2023" name="Sci. Data">
        <title>Genome assembly of the Korean intertidal mud-creeper Batillaria attramentaria.</title>
        <authorList>
            <person name="Patra A.K."/>
            <person name="Ho P.T."/>
            <person name="Jun S."/>
            <person name="Lee S.J."/>
            <person name="Kim Y."/>
            <person name="Won Y.J."/>
        </authorList>
    </citation>
    <scope>NUCLEOTIDE SEQUENCE [LARGE SCALE GENOMIC DNA]</scope>
    <source>
        <strain evidence="1">Wonlab-2016</strain>
    </source>
</reference>
<comment type="caution">
    <text evidence="1">The sequence shown here is derived from an EMBL/GenBank/DDBJ whole genome shotgun (WGS) entry which is preliminary data.</text>
</comment>
<name>A0ABD0K941_9CAEN</name>
<dbReference type="Proteomes" id="UP001519460">
    <property type="component" value="Unassembled WGS sequence"/>
</dbReference>
<evidence type="ECO:0000313" key="1">
    <source>
        <dbReference type="EMBL" id="KAK7483604.1"/>
    </source>
</evidence>
<gene>
    <name evidence="1" type="ORF">BaRGS_00025157</name>
</gene>
<keyword evidence="2" id="KW-1185">Reference proteome</keyword>
<dbReference type="EMBL" id="JACVVK020000224">
    <property type="protein sequence ID" value="KAK7483604.1"/>
    <property type="molecule type" value="Genomic_DNA"/>
</dbReference>
<proteinExistence type="predicted"/>
<dbReference type="AlphaFoldDB" id="A0ABD0K941"/>
<protein>
    <submittedName>
        <fullName evidence="1">Uncharacterized protein</fullName>
    </submittedName>
</protein>
<sequence>MSKSRRLINNDADSVYIIHAASLRTSCPTQFDSEPNHLILPPRPVAMPASLLDCLPRCRFTSREGHVGSGLARLGAGDLRCFLPRTRDL</sequence>
<organism evidence="1 2">
    <name type="scientific">Batillaria attramentaria</name>
    <dbReference type="NCBI Taxonomy" id="370345"/>
    <lineage>
        <taxon>Eukaryota</taxon>
        <taxon>Metazoa</taxon>
        <taxon>Spiralia</taxon>
        <taxon>Lophotrochozoa</taxon>
        <taxon>Mollusca</taxon>
        <taxon>Gastropoda</taxon>
        <taxon>Caenogastropoda</taxon>
        <taxon>Sorbeoconcha</taxon>
        <taxon>Cerithioidea</taxon>
        <taxon>Batillariidae</taxon>
        <taxon>Batillaria</taxon>
    </lineage>
</organism>